<reference evidence="2 3" key="1">
    <citation type="journal article" date="2018" name="Sci. Rep.">
        <title>Genomic signatures of local adaptation to the degree of environmental predictability in rotifers.</title>
        <authorList>
            <person name="Franch-Gras L."/>
            <person name="Hahn C."/>
            <person name="Garcia-Roger E.M."/>
            <person name="Carmona M.J."/>
            <person name="Serra M."/>
            <person name="Gomez A."/>
        </authorList>
    </citation>
    <scope>NUCLEOTIDE SEQUENCE [LARGE SCALE GENOMIC DNA]</scope>
    <source>
        <strain evidence="2">HYR1</strain>
    </source>
</reference>
<evidence type="ECO:0000256" key="1">
    <source>
        <dbReference type="SAM" id="Phobius"/>
    </source>
</evidence>
<keyword evidence="3" id="KW-1185">Reference proteome</keyword>
<dbReference type="AlphaFoldDB" id="A0A3M7PHF4"/>
<keyword evidence="1" id="KW-0812">Transmembrane</keyword>
<comment type="caution">
    <text evidence="2">The sequence shown here is derived from an EMBL/GenBank/DDBJ whole genome shotgun (WGS) entry which is preliminary data.</text>
</comment>
<keyword evidence="1" id="KW-1133">Transmembrane helix</keyword>
<evidence type="ECO:0000313" key="2">
    <source>
        <dbReference type="EMBL" id="RMZ98489.1"/>
    </source>
</evidence>
<accession>A0A3M7PHF4</accession>
<gene>
    <name evidence="2" type="ORF">BpHYR1_010669</name>
</gene>
<dbReference type="Proteomes" id="UP000276133">
    <property type="component" value="Unassembled WGS sequence"/>
</dbReference>
<organism evidence="2 3">
    <name type="scientific">Brachionus plicatilis</name>
    <name type="common">Marine rotifer</name>
    <name type="synonym">Brachionus muelleri</name>
    <dbReference type="NCBI Taxonomy" id="10195"/>
    <lineage>
        <taxon>Eukaryota</taxon>
        <taxon>Metazoa</taxon>
        <taxon>Spiralia</taxon>
        <taxon>Gnathifera</taxon>
        <taxon>Rotifera</taxon>
        <taxon>Eurotatoria</taxon>
        <taxon>Monogononta</taxon>
        <taxon>Pseudotrocha</taxon>
        <taxon>Ploima</taxon>
        <taxon>Brachionidae</taxon>
        <taxon>Brachionus</taxon>
    </lineage>
</organism>
<proteinExistence type="predicted"/>
<name>A0A3M7PHF4_BRAPC</name>
<sequence>MPKKAQSNDAASPSENASKKQSLNLYVIKSSLKSFIFKYLSKNILTEDLFVKSGDEIEKIYALLSNNTICFFILATLIFQYSHCADTFEARNGRLYDANGVEFLMRGFQIVLDHHKFKIHITRLDFDFMTLD</sequence>
<dbReference type="EMBL" id="REGN01010746">
    <property type="protein sequence ID" value="RMZ98489.1"/>
    <property type="molecule type" value="Genomic_DNA"/>
</dbReference>
<feature type="transmembrane region" description="Helical" evidence="1">
    <location>
        <begin position="60"/>
        <end position="81"/>
    </location>
</feature>
<evidence type="ECO:0000313" key="3">
    <source>
        <dbReference type="Proteomes" id="UP000276133"/>
    </source>
</evidence>
<keyword evidence="1" id="KW-0472">Membrane</keyword>
<protein>
    <submittedName>
        <fullName evidence="2">Uncharacterized protein</fullName>
    </submittedName>
</protein>